<comment type="caution">
    <text evidence="1">The sequence shown here is derived from an EMBL/GenBank/DDBJ whole genome shotgun (WGS) entry which is preliminary data.</text>
</comment>
<feature type="non-terminal residue" evidence="1">
    <location>
        <position position="1"/>
    </location>
</feature>
<gene>
    <name evidence="1" type="ORF">GLX26_02965</name>
</gene>
<accession>A0A6A8Q344</accession>
<protein>
    <submittedName>
        <fullName evidence="1">DNA polymerase III</fullName>
    </submittedName>
</protein>
<proteinExistence type="predicted"/>
<dbReference type="EMBL" id="WMLC01000068">
    <property type="protein sequence ID" value="MTH76056.1"/>
    <property type="molecule type" value="Genomic_DNA"/>
</dbReference>
<name>A0A6A8Q344_METHO</name>
<reference evidence="1" key="1">
    <citation type="submission" date="2019-11" db="EMBL/GenBank/DDBJ databases">
        <title>Draft genome sequence of Mycoplasma hominis strain MH-1.</title>
        <authorList>
            <person name="Ruan Z."/>
            <person name="Zhang J."/>
            <person name="Xie X."/>
        </authorList>
    </citation>
    <scope>NUCLEOTIDE SEQUENCE</scope>
    <source>
        <strain evidence="1">MH-1</strain>
    </source>
</reference>
<sequence>IINNLYNFVELIDNNNCIFNIQKAKLILKLKEEYE</sequence>
<evidence type="ECO:0000313" key="1">
    <source>
        <dbReference type="EMBL" id="MTH76056.1"/>
    </source>
</evidence>
<dbReference type="AlphaFoldDB" id="A0A6A8Q344"/>
<organism evidence="1">
    <name type="scientific">Metamycoplasma hominis</name>
    <name type="common">Mycoplasma hominis</name>
    <dbReference type="NCBI Taxonomy" id="2098"/>
    <lineage>
        <taxon>Bacteria</taxon>
        <taxon>Bacillati</taxon>
        <taxon>Mycoplasmatota</taxon>
        <taxon>Mycoplasmoidales</taxon>
        <taxon>Metamycoplasmataceae</taxon>
        <taxon>Metamycoplasma</taxon>
    </lineage>
</organism>